<keyword evidence="2" id="KW-1185">Reference proteome</keyword>
<gene>
    <name evidence="1" type="ORF">Csa_3G095030</name>
</gene>
<dbReference type="EMBL" id="CM002924">
    <property type="protein sequence ID" value="KGN56186.1"/>
    <property type="molecule type" value="Genomic_DNA"/>
</dbReference>
<protein>
    <submittedName>
        <fullName evidence="1">Uncharacterized protein</fullName>
    </submittedName>
</protein>
<dbReference type="Gene3D" id="3.40.30.10">
    <property type="entry name" value="Glutaredoxin"/>
    <property type="match status" value="1"/>
</dbReference>
<dbReference type="Gramene" id="KGN56186">
    <property type="protein sequence ID" value="KGN56186"/>
    <property type="gene ID" value="Csa_3G095030"/>
</dbReference>
<dbReference type="STRING" id="3659.A0A0A0L7T2"/>
<evidence type="ECO:0000313" key="2">
    <source>
        <dbReference type="Proteomes" id="UP000029981"/>
    </source>
</evidence>
<evidence type="ECO:0000313" key="1">
    <source>
        <dbReference type="EMBL" id="KGN56186.1"/>
    </source>
</evidence>
<proteinExistence type="predicted"/>
<accession>A0A0A0L7T2</accession>
<organism evidence="1 2">
    <name type="scientific">Cucumis sativus</name>
    <name type="common">Cucumber</name>
    <dbReference type="NCBI Taxonomy" id="3659"/>
    <lineage>
        <taxon>Eukaryota</taxon>
        <taxon>Viridiplantae</taxon>
        <taxon>Streptophyta</taxon>
        <taxon>Embryophyta</taxon>
        <taxon>Tracheophyta</taxon>
        <taxon>Spermatophyta</taxon>
        <taxon>Magnoliopsida</taxon>
        <taxon>eudicotyledons</taxon>
        <taxon>Gunneridae</taxon>
        <taxon>Pentapetalae</taxon>
        <taxon>rosids</taxon>
        <taxon>fabids</taxon>
        <taxon>Cucurbitales</taxon>
        <taxon>Cucurbitaceae</taxon>
        <taxon>Benincaseae</taxon>
        <taxon>Cucumis</taxon>
    </lineage>
</organism>
<name>A0A0A0L7T2_CUCSA</name>
<reference evidence="1 2" key="3">
    <citation type="journal article" date="2010" name="BMC Genomics">
        <title>Transcriptome sequencing and comparative analysis of cucumber flowers with different sex types.</title>
        <authorList>
            <person name="Guo S."/>
            <person name="Zheng Y."/>
            <person name="Joung J.G."/>
            <person name="Liu S."/>
            <person name="Zhang Z."/>
            <person name="Crasta O.R."/>
            <person name="Sobral B.W."/>
            <person name="Xu Y."/>
            <person name="Huang S."/>
            <person name="Fei Z."/>
        </authorList>
    </citation>
    <scope>NUCLEOTIDE SEQUENCE [LARGE SCALE GENOMIC DNA]</scope>
    <source>
        <strain evidence="2">cv. 9930</strain>
    </source>
</reference>
<dbReference type="Proteomes" id="UP000029981">
    <property type="component" value="Chromosome 3"/>
</dbReference>
<reference evidence="1 2" key="4">
    <citation type="journal article" date="2011" name="BMC Genomics">
        <title>RNA-Seq improves annotation of protein-coding genes in the cucumber genome.</title>
        <authorList>
            <person name="Li Z."/>
            <person name="Zhang Z."/>
            <person name="Yan P."/>
            <person name="Huang S."/>
            <person name="Fei Z."/>
            <person name="Lin K."/>
        </authorList>
    </citation>
    <scope>NUCLEOTIDE SEQUENCE [LARGE SCALE GENOMIC DNA]</scope>
    <source>
        <strain evidence="2">cv. 9930</strain>
    </source>
</reference>
<reference evidence="1 2" key="2">
    <citation type="journal article" date="2009" name="PLoS ONE">
        <title>An integrated genetic and cytogenetic map of the cucumber genome.</title>
        <authorList>
            <person name="Ren Y."/>
            <person name="Zhang Z."/>
            <person name="Liu J."/>
            <person name="Staub J.E."/>
            <person name="Han Y."/>
            <person name="Cheng Z."/>
            <person name="Li X."/>
            <person name="Lu J."/>
            <person name="Miao H."/>
            <person name="Kang H."/>
            <person name="Xie B."/>
            <person name="Gu X."/>
            <person name="Wang X."/>
            <person name="Du Y."/>
            <person name="Jin W."/>
            <person name="Huang S."/>
        </authorList>
    </citation>
    <scope>NUCLEOTIDE SEQUENCE [LARGE SCALE GENOMIC DNA]</scope>
    <source>
        <strain evidence="2">cv. 9930</strain>
    </source>
</reference>
<dbReference type="AlphaFoldDB" id="A0A0A0L7T2"/>
<reference evidence="1 2" key="1">
    <citation type="journal article" date="2009" name="Nat. Genet.">
        <title>The genome of the cucumber, Cucumis sativus L.</title>
        <authorList>
            <person name="Huang S."/>
            <person name="Li R."/>
            <person name="Zhang Z."/>
            <person name="Li L."/>
            <person name="Gu X."/>
            <person name="Fan W."/>
            <person name="Lucas W.J."/>
            <person name="Wang X."/>
            <person name="Xie B."/>
            <person name="Ni P."/>
            <person name="Ren Y."/>
            <person name="Zhu H."/>
            <person name="Li J."/>
            <person name="Lin K."/>
            <person name="Jin W."/>
            <person name="Fei Z."/>
            <person name="Li G."/>
            <person name="Staub J."/>
            <person name="Kilian A."/>
            <person name="van der Vossen E.A."/>
            <person name="Wu Y."/>
            <person name="Guo J."/>
            <person name="He J."/>
            <person name="Jia Z."/>
            <person name="Ren Y."/>
            <person name="Tian G."/>
            <person name="Lu Y."/>
            <person name="Ruan J."/>
            <person name="Qian W."/>
            <person name="Wang M."/>
            <person name="Huang Q."/>
            <person name="Li B."/>
            <person name="Xuan Z."/>
            <person name="Cao J."/>
            <person name="Asan"/>
            <person name="Wu Z."/>
            <person name="Zhang J."/>
            <person name="Cai Q."/>
            <person name="Bai Y."/>
            <person name="Zhao B."/>
            <person name="Han Y."/>
            <person name="Li Y."/>
            <person name="Li X."/>
            <person name="Wang S."/>
            <person name="Shi Q."/>
            <person name="Liu S."/>
            <person name="Cho W.K."/>
            <person name="Kim J.Y."/>
            <person name="Xu Y."/>
            <person name="Heller-Uszynska K."/>
            <person name="Miao H."/>
            <person name="Cheng Z."/>
            <person name="Zhang S."/>
            <person name="Wu J."/>
            <person name="Yang Y."/>
            <person name="Kang H."/>
            <person name="Li M."/>
            <person name="Liang H."/>
            <person name="Ren X."/>
            <person name="Shi Z."/>
            <person name="Wen M."/>
            <person name="Jian M."/>
            <person name="Yang H."/>
            <person name="Zhang G."/>
            <person name="Yang Z."/>
            <person name="Chen R."/>
            <person name="Liu S."/>
            <person name="Li J."/>
            <person name="Ma L."/>
            <person name="Liu H."/>
            <person name="Zhou Y."/>
            <person name="Zhao J."/>
            <person name="Fang X."/>
            <person name="Li G."/>
            <person name="Fang L."/>
            <person name="Li Y."/>
            <person name="Liu D."/>
            <person name="Zheng H."/>
            <person name="Zhang Y."/>
            <person name="Qin N."/>
            <person name="Li Z."/>
            <person name="Yang G."/>
            <person name="Yang S."/>
            <person name="Bolund L."/>
            <person name="Kristiansen K."/>
            <person name="Zheng H."/>
            <person name="Li S."/>
            <person name="Zhang X."/>
            <person name="Yang H."/>
            <person name="Wang J."/>
            <person name="Sun R."/>
            <person name="Zhang B."/>
            <person name="Jiang S."/>
            <person name="Wang J."/>
            <person name="Du Y."/>
            <person name="Li S."/>
        </authorList>
    </citation>
    <scope>NUCLEOTIDE SEQUENCE [LARGE SCALE GENOMIC DNA]</scope>
    <source>
        <strain evidence="2">cv. 9930</strain>
    </source>
</reference>
<sequence>MDVVYALNKQGRTLYDFGDLRFSYKKNGRRKAQASDYTDIKICSGPEDYVAEYYQQQININEKAAVDFDLATTANIDEGPPFTNSGIKEDFTLTVCLAYYFWGNTLDSHKLIYLEGQQDLGKQQVLVEELCVEYFTQGKYIGDR</sequence>